<keyword evidence="2" id="KW-1185">Reference proteome</keyword>
<gene>
    <name evidence="1" type="ORF">ATO3_13295</name>
</gene>
<accession>A0A225NJ25</accession>
<evidence type="ECO:0000313" key="2">
    <source>
        <dbReference type="Proteomes" id="UP000215377"/>
    </source>
</evidence>
<evidence type="ECO:0000313" key="1">
    <source>
        <dbReference type="EMBL" id="OWU73724.1"/>
    </source>
</evidence>
<dbReference type="Proteomes" id="UP000215377">
    <property type="component" value="Unassembled WGS sequence"/>
</dbReference>
<protein>
    <submittedName>
        <fullName evidence="1">Uncharacterized protein</fullName>
    </submittedName>
</protein>
<name>A0A225NJ25_9RHOB</name>
<organism evidence="1 2">
    <name type="scientific">Marinibacterium profundimaris</name>
    <dbReference type="NCBI Taxonomy" id="1679460"/>
    <lineage>
        <taxon>Bacteria</taxon>
        <taxon>Pseudomonadati</taxon>
        <taxon>Pseudomonadota</taxon>
        <taxon>Alphaproteobacteria</taxon>
        <taxon>Rhodobacterales</taxon>
        <taxon>Paracoccaceae</taxon>
        <taxon>Marinibacterium</taxon>
    </lineage>
</organism>
<dbReference type="EMBL" id="AQQR01000004">
    <property type="protein sequence ID" value="OWU73724.1"/>
    <property type="molecule type" value="Genomic_DNA"/>
</dbReference>
<dbReference type="AlphaFoldDB" id="A0A225NJ25"/>
<reference evidence="1 2" key="1">
    <citation type="submission" date="2013-04" db="EMBL/GenBank/DDBJ databases">
        <title>Oceanicola sp. 22II1-22F33 Genome Sequencing.</title>
        <authorList>
            <person name="Lai Q."/>
            <person name="Li G."/>
            <person name="Shao Z."/>
        </authorList>
    </citation>
    <scope>NUCLEOTIDE SEQUENCE [LARGE SCALE GENOMIC DNA]</scope>
    <source>
        <strain evidence="1 2">22II1-22F33</strain>
    </source>
</reference>
<sequence length="84" mass="9078">MLLLPAQAMAQECYADYKAKQDNPLKLHYGVAEISGPCSKGAAKADLAARLKAKGWTLLNVVSVFGAEGLDERKANAGSYYLRF</sequence>
<proteinExistence type="predicted"/>
<comment type="caution">
    <text evidence="1">The sequence shown here is derived from an EMBL/GenBank/DDBJ whole genome shotgun (WGS) entry which is preliminary data.</text>
</comment>